<dbReference type="EMBL" id="KE747809">
    <property type="protein sequence ID" value="RMZ66508.1"/>
    <property type="molecule type" value="Genomic_DNA"/>
</dbReference>
<keyword evidence="4" id="KW-1185">Reference proteome</keyword>
<dbReference type="AlphaFoldDB" id="A0A3M7LWA1"/>
<dbReference type="Proteomes" id="UP000265663">
    <property type="component" value="Unassembled WGS sequence"/>
</dbReference>
<evidence type="ECO:0000256" key="2">
    <source>
        <dbReference type="SAM" id="MobiDB-lite"/>
    </source>
</evidence>
<keyword evidence="1" id="KW-0175">Coiled coil</keyword>
<proteinExistence type="predicted"/>
<accession>A0A3M7LWA1</accession>
<feature type="region of interest" description="Disordered" evidence="2">
    <location>
        <begin position="1"/>
        <end position="67"/>
    </location>
</feature>
<protein>
    <submittedName>
        <fullName evidence="3">Uncharacterized protein</fullName>
    </submittedName>
</protein>
<sequence length="187" mass="21127">MASRDTVMSNAPLTPRDEPELTSPMVDFSPATVPYDESFENNLMDLILNPPPQQPEPRKQTQDVPTISASQLPISLSSNLRTHPSAIPGLYLTHVNGYHTGGPGPAPQRVQEYADRFIQQHGIEDAGQLERVVEDKIRIKLQEAKERMGKRKEIAEKNRGIERELENLRLQRSAELRVMERVKGKRA</sequence>
<organism evidence="3 4">
    <name type="scientific">Pyrenophora seminiperda CCB06</name>
    <dbReference type="NCBI Taxonomy" id="1302712"/>
    <lineage>
        <taxon>Eukaryota</taxon>
        <taxon>Fungi</taxon>
        <taxon>Dikarya</taxon>
        <taxon>Ascomycota</taxon>
        <taxon>Pezizomycotina</taxon>
        <taxon>Dothideomycetes</taxon>
        <taxon>Pleosporomycetidae</taxon>
        <taxon>Pleosporales</taxon>
        <taxon>Pleosporineae</taxon>
        <taxon>Pleosporaceae</taxon>
        <taxon>Pyrenophora</taxon>
    </lineage>
</organism>
<reference evidence="3 4" key="1">
    <citation type="journal article" date="2014" name="PLoS ONE">
        <title>De novo Genome Assembly of the Fungal Plant Pathogen Pyrenophora semeniperda.</title>
        <authorList>
            <person name="Soliai M.M."/>
            <person name="Meyer S.E."/>
            <person name="Udall J.A."/>
            <person name="Elzinga D.E."/>
            <person name="Hermansen R.A."/>
            <person name="Bodily P.M."/>
            <person name="Hart A.A."/>
            <person name="Coleman C.E."/>
        </authorList>
    </citation>
    <scope>NUCLEOTIDE SEQUENCE [LARGE SCALE GENOMIC DNA]</scope>
    <source>
        <strain evidence="3 4">CCB06</strain>
        <tissue evidence="3">Mycelium</tissue>
    </source>
</reference>
<feature type="compositionally biased region" description="Polar residues" evidence="2">
    <location>
        <begin position="1"/>
        <end position="12"/>
    </location>
</feature>
<name>A0A3M7LWA1_9PLEO</name>
<evidence type="ECO:0000313" key="3">
    <source>
        <dbReference type="EMBL" id="RMZ66508.1"/>
    </source>
</evidence>
<evidence type="ECO:0000313" key="4">
    <source>
        <dbReference type="Proteomes" id="UP000265663"/>
    </source>
</evidence>
<gene>
    <name evidence="3" type="ORF">GMOD_00001847</name>
</gene>
<feature type="coiled-coil region" evidence="1">
    <location>
        <begin position="138"/>
        <end position="171"/>
    </location>
</feature>
<dbReference type="OrthoDB" id="3926908at2759"/>
<evidence type="ECO:0000256" key="1">
    <source>
        <dbReference type="SAM" id="Coils"/>
    </source>
</evidence>